<proteinExistence type="inferred from homology"/>
<dbReference type="SUPFAM" id="SSF51419">
    <property type="entry name" value="PLP-binding barrel"/>
    <property type="match status" value="1"/>
</dbReference>
<gene>
    <name evidence="5" type="ORF">OXH55_06850</name>
</gene>
<accession>A0ABT4CQS7</accession>
<dbReference type="NCBIfam" id="TIGR00044">
    <property type="entry name" value="YggS family pyridoxal phosphate-dependent enzyme"/>
    <property type="match status" value="1"/>
</dbReference>
<comment type="similarity">
    <text evidence="2 3">Belongs to the pyridoxal phosphate-binding protein YggS/PROSC family.</text>
</comment>
<organism evidence="5 6">
    <name type="scientific">Clostridium ganghwense</name>
    <dbReference type="NCBI Taxonomy" id="312089"/>
    <lineage>
        <taxon>Bacteria</taxon>
        <taxon>Bacillati</taxon>
        <taxon>Bacillota</taxon>
        <taxon>Clostridia</taxon>
        <taxon>Eubacteriales</taxon>
        <taxon>Clostridiaceae</taxon>
        <taxon>Clostridium</taxon>
    </lineage>
</organism>
<dbReference type="InterPro" id="IPR029066">
    <property type="entry name" value="PLP-binding_barrel"/>
</dbReference>
<evidence type="ECO:0000256" key="3">
    <source>
        <dbReference type="RuleBase" id="RU004514"/>
    </source>
</evidence>
<name>A0ABT4CQS7_9CLOT</name>
<keyword evidence="1 2" id="KW-0663">Pyridoxal phosphate</keyword>
<protein>
    <recommendedName>
        <fullName evidence="2">Pyridoxal phosphate homeostasis protein</fullName>
        <shortName evidence="2">PLP homeostasis protein</shortName>
    </recommendedName>
</protein>
<dbReference type="RefSeq" id="WP_268049637.1">
    <property type="nucleotide sequence ID" value="NZ_JAPQES010000002.1"/>
</dbReference>
<dbReference type="PANTHER" id="PTHR10146">
    <property type="entry name" value="PROLINE SYNTHETASE CO-TRANSCRIBED BACTERIAL HOMOLOG PROTEIN"/>
    <property type="match status" value="1"/>
</dbReference>
<dbReference type="Proteomes" id="UP001079657">
    <property type="component" value="Unassembled WGS sequence"/>
</dbReference>
<comment type="caution">
    <text evidence="5">The sequence shown here is derived from an EMBL/GenBank/DDBJ whole genome shotgun (WGS) entry which is preliminary data.</text>
</comment>
<dbReference type="PANTHER" id="PTHR10146:SF14">
    <property type="entry name" value="PYRIDOXAL PHOSPHATE HOMEOSTASIS PROTEIN"/>
    <property type="match status" value="1"/>
</dbReference>
<feature type="domain" description="Alanine racemase N-terminal" evidence="4">
    <location>
        <begin position="3"/>
        <end position="215"/>
    </location>
</feature>
<dbReference type="EMBL" id="JAPQES010000002">
    <property type="protein sequence ID" value="MCY6370349.1"/>
    <property type="molecule type" value="Genomic_DNA"/>
</dbReference>
<keyword evidence="6" id="KW-1185">Reference proteome</keyword>
<feature type="modified residue" description="N6-(pyridoxal phosphate)lysine" evidence="2">
    <location>
        <position position="25"/>
    </location>
</feature>
<dbReference type="Pfam" id="PF01168">
    <property type="entry name" value="Ala_racemase_N"/>
    <property type="match status" value="1"/>
</dbReference>
<dbReference type="InterPro" id="IPR001608">
    <property type="entry name" value="Ala_racemase_N"/>
</dbReference>
<sequence>MCIAENINKIKNEISDDITLISVSKTRTIEELEEAYQAGARDFGENKVQEFTEKVEKFHSDVRWHLIGHLQRNKVKYIVGKVYLIHSLDNIKLLEEIEKKYAAKGQIANVLIQINIGRDPNKSGILEENLEELISACEKCSSVKVKGIMTVIPKGDEESCRKYFAKMKRIYDDLAKKQYSNVRMEYLSMGMTGDYKIAISEGANMVRIGEGIFGKRMYKNI</sequence>
<evidence type="ECO:0000259" key="4">
    <source>
        <dbReference type="Pfam" id="PF01168"/>
    </source>
</evidence>
<evidence type="ECO:0000313" key="5">
    <source>
        <dbReference type="EMBL" id="MCY6370349.1"/>
    </source>
</evidence>
<comment type="function">
    <text evidence="2">Pyridoxal 5'-phosphate (PLP)-binding protein, which is involved in PLP homeostasis.</text>
</comment>
<dbReference type="Gene3D" id="3.20.20.10">
    <property type="entry name" value="Alanine racemase"/>
    <property type="match status" value="1"/>
</dbReference>
<dbReference type="PIRSF" id="PIRSF004848">
    <property type="entry name" value="YBL036c_PLPDEIII"/>
    <property type="match status" value="1"/>
</dbReference>
<evidence type="ECO:0000256" key="2">
    <source>
        <dbReference type="HAMAP-Rule" id="MF_02087"/>
    </source>
</evidence>
<dbReference type="InterPro" id="IPR011078">
    <property type="entry name" value="PyrdxlP_homeostasis"/>
</dbReference>
<evidence type="ECO:0000256" key="1">
    <source>
        <dbReference type="ARBA" id="ARBA00022898"/>
    </source>
</evidence>
<evidence type="ECO:0000313" key="6">
    <source>
        <dbReference type="Proteomes" id="UP001079657"/>
    </source>
</evidence>
<reference evidence="5" key="1">
    <citation type="submission" date="2022-12" db="EMBL/GenBank/DDBJ databases">
        <authorList>
            <person name="Wang J."/>
        </authorList>
    </citation>
    <scope>NUCLEOTIDE SEQUENCE</scope>
    <source>
        <strain evidence="5">HY-42-06</strain>
    </source>
</reference>
<dbReference type="CDD" id="cd00635">
    <property type="entry name" value="PLPDE_III_YBL036c_like"/>
    <property type="match status" value="1"/>
</dbReference>
<dbReference type="HAMAP" id="MF_02087">
    <property type="entry name" value="PLP_homeostasis"/>
    <property type="match status" value="1"/>
</dbReference>